<keyword evidence="3" id="KW-0677">Repeat</keyword>
<proteinExistence type="predicted"/>
<dbReference type="PROSITE" id="PS51379">
    <property type="entry name" value="4FE4S_FER_2"/>
    <property type="match status" value="2"/>
</dbReference>
<gene>
    <name evidence="8" type="ORF">DEH80_01160</name>
</gene>
<sequence>MSNRLLDDTDLCVKCGLCLPHCPTYGVTAEEGDSPRGRISLMRGLMDGTLQVSDSLEDHLDGCLSCRACESVCPAEVPYGRMIDAARGEMAERKPERTRLDKAMASVLTNMGRLQLASWFVWLGQRLGLVQLTRWLFGNKGLGRLASLLPPLQRPRGWVGHYPAVGERRGRVALFLGCVSRMVDGRTLGDSIKLLTHLGYEVDVPRGQTCCGALASHNGLMDRAQTLVNRNLEAFAGDYDAIVGTASGCTCTLAEYDHLTDAPAAAQFASKVQNVDSFLSQAEWSDTAFRDTAPVEVQVHTPCTLRNVLQDSDAAIRLLERVPGVHVSALPENNRCCGAAGSYFVTQPEMADTLVSKKVAGVSESSHCVATSNVGCAMHIGGALRRADRDQAVINAVSVAASRLK</sequence>
<dbReference type="Pfam" id="PF13183">
    <property type="entry name" value="Fer4_8"/>
    <property type="match status" value="1"/>
</dbReference>
<dbReference type="GO" id="GO:0019154">
    <property type="term" value="F:glycolate dehydrogenase activity"/>
    <property type="evidence" value="ECO:0007669"/>
    <property type="project" value="UniProtKB-EC"/>
</dbReference>
<dbReference type="EC" id="1.1.99.14" evidence="6"/>
<dbReference type="PIRSF" id="PIRSF000139">
    <property type="entry name" value="Glc_ox_4Fe-4S"/>
    <property type="match status" value="1"/>
</dbReference>
<dbReference type="PANTHER" id="PTHR32479:SF17">
    <property type="entry name" value="GLYCOLATE OXIDASE IRON-SULFUR SUBUNIT"/>
    <property type="match status" value="1"/>
</dbReference>
<name>A0A363UQJ2_9GAMM</name>
<feature type="domain" description="4Fe-4S ferredoxin-type" evidence="7">
    <location>
        <begin position="53"/>
        <end position="85"/>
    </location>
</feature>
<keyword evidence="1 6" id="KW-0004">4Fe-4S</keyword>
<keyword evidence="9" id="KW-1185">Reference proteome</keyword>
<comment type="catalytic activity">
    <reaction evidence="6">
        <text>(R)-lactate + A = pyruvate + AH2</text>
        <dbReference type="Rhea" id="RHEA:15089"/>
        <dbReference type="ChEBI" id="CHEBI:13193"/>
        <dbReference type="ChEBI" id="CHEBI:15361"/>
        <dbReference type="ChEBI" id="CHEBI:16004"/>
        <dbReference type="ChEBI" id="CHEBI:17499"/>
    </reaction>
</comment>
<evidence type="ECO:0000256" key="6">
    <source>
        <dbReference type="PIRNR" id="PIRNR000139"/>
    </source>
</evidence>
<dbReference type="InterPro" id="IPR009051">
    <property type="entry name" value="Helical_ferredxn"/>
</dbReference>
<keyword evidence="4 6" id="KW-0408">Iron</keyword>
<evidence type="ECO:0000313" key="9">
    <source>
        <dbReference type="Proteomes" id="UP000251800"/>
    </source>
</evidence>
<evidence type="ECO:0000256" key="5">
    <source>
        <dbReference type="ARBA" id="ARBA00023014"/>
    </source>
</evidence>
<comment type="cofactor">
    <cofactor evidence="6">
        <name>[4Fe-4S] cluster</name>
        <dbReference type="ChEBI" id="CHEBI:49883"/>
    </cofactor>
    <text evidence="6">Binds 2 [4Fe-4S] clusters.</text>
</comment>
<dbReference type="PANTHER" id="PTHR32479">
    <property type="entry name" value="GLYCOLATE OXIDASE IRON-SULFUR SUBUNIT"/>
    <property type="match status" value="1"/>
</dbReference>
<dbReference type="InterPro" id="IPR017900">
    <property type="entry name" value="4Fe4S_Fe_S_CS"/>
</dbReference>
<dbReference type="PROSITE" id="PS00198">
    <property type="entry name" value="4FE4S_FER_1"/>
    <property type="match status" value="2"/>
</dbReference>
<dbReference type="EMBL" id="QEQK01000001">
    <property type="protein sequence ID" value="PWN57775.1"/>
    <property type="molecule type" value="Genomic_DNA"/>
</dbReference>
<dbReference type="AlphaFoldDB" id="A0A363UQJ2"/>
<dbReference type="RefSeq" id="WP_109718631.1">
    <property type="nucleotide sequence ID" value="NZ_QEQK01000001.1"/>
</dbReference>
<dbReference type="GO" id="GO:0046872">
    <property type="term" value="F:metal ion binding"/>
    <property type="evidence" value="ECO:0007669"/>
    <property type="project" value="UniProtKB-UniRule"/>
</dbReference>
<feature type="domain" description="4Fe-4S ferredoxin-type" evidence="7">
    <location>
        <begin position="3"/>
        <end position="32"/>
    </location>
</feature>
<comment type="catalytic activity">
    <reaction evidence="6">
        <text>glycolate + A = glyoxylate + AH2</text>
        <dbReference type="Rhea" id="RHEA:21264"/>
        <dbReference type="ChEBI" id="CHEBI:13193"/>
        <dbReference type="ChEBI" id="CHEBI:17499"/>
        <dbReference type="ChEBI" id="CHEBI:29805"/>
        <dbReference type="ChEBI" id="CHEBI:36655"/>
        <dbReference type="EC" id="1.1.99.14"/>
    </reaction>
</comment>
<dbReference type="InterPro" id="IPR004017">
    <property type="entry name" value="Cys_rich_dom"/>
</dbReference>
<comment type="function">
    <text evidence="6">Component of a complex that catalyzes the oxidation of glycolate to glyoxylate.</text>
</comment>
<evidence type="ECO:0000256" key="3">
    <source>
        <dbReference type="ARBA" id="ARBA00022737"/>
    </source>
</evidence>
<organism evidence="8 9">
    <name type="scientific">Abyssibacter profundi</name>
    <dbReference type="NCBI Taxonomy" id="2182787"/>
    <lineage>
        <taxon>Bacteria</taxon>
        <taxon>Pseudomonadati</taxon>
        <taxon>Pseudomonadota</taxon>
        <taxon>Gammaproteobacteria</taxon>
        <taxon>Chromatiales</taxon>
        <taxon>Oceanococcaceae</taxon>
        <taxon>Abyssibacter</taxon>
    </lineage>
</organism>
<comment type="caution">
    <text evidence="8">The sequence shown here is derived from an EMBL/GenBank/DDBJ whole genome shotgun (WGS) entry which is preliminary data.</text>
</comment>
<evidence type="ECO:0000259" key="7">
    <source>
        <dbReference type="PROSITE" id="PS51379"/>
    </source>
</evidence>
<dbReference type="OrthoDB" id="9765258at2"/>
<evidence type="ECO:0000313" key="8">
    <source>
        <dbReference type="EMBL" id="PWN57775.1"/>
    </source>
</evidence>
<dbReference type="SUPFAM" id="SSF46548">
    <property type="entry name" value="alpha-helical ferredoxin"/>
    <property type="match status" value="1"/>
</dbReference>
<dbReference type="Gene3D" id="1.10.1060.10">
    <property type="entry name" value="Alpha-helical ferredoxin"/>
    <property type="match status" value="1"/>
</dbReference>
<protein>
    <recommendedName>
        <fullName evidence="6">Glycolate oxidase iron-sulfur subunit</fullName>
        <ecNumber evidence="6">1.1.99.14</ecNumber>
    </recommendedName>
</protein>
<keyword evidence="6" id="KW-0813">Transport</keyword>
<dbReference type="InterPro" id="IPR012257">
    <property type="entry name" value="Glc_ox_4Fe-4S"/>
</dbReference>
<keyword evidence="5 6" id="KW-0411">Iron-sulfur</keyword>
<evidence type="ECO:0000256" key="4">
    <source>
        <dbReference type="ARBA" id="ARBA00023004"/>
    </source>
</evidence>
<keyword evidence="6" id="KW-0249">Electron transport</keyword>
<reference evidence="8 9" key="1">
    <citation type="submission" date="2018-05" db="EMBL/GenBank/DDBJ databases">
        <title>Abyssibacter profundi OUC007T gen. nov., sp. nov, a marine bacterium isolated from seawater of the Mariana Trench.</title>
        <authorList>
            <person name="Zhou S."/>
        </authorList>
    </citation>
    <scope>NUCLEOTIDE SEQUENCE [LARGE SCALE GENOMIC DNA]</scope>
    <source>
        <strain evidence="8 9">OUC007</strain>
    </source>
</reference>
<keyword evidence="2 6" id="KW-0479">Metal-binding</keyword>
<evidence type="ECO:0000256" key="1">
    <source>
        <dbReference type="ARBA" id="ARBA00022485"/>
    </source>
</evidence>
<dbReference type="Pfam" id="PF02754">
    <property type="entry name" value="CCG"/>
    <property type="match status" value="2"/>
</dbReference>
<evidence type="ECO:0000256" key="2">
    <source>
        <dbReference type="ARBA" id="ARBA00022723"/>
    </source>
</evidence>
<dbReference type="GO" id="GO:0051539">
    <property type="term" value="F:4 iron, 4 sulfur cluster binding"/>
    <property type="evidence" value="ECO:0007669"/>
    <property type="project" value="UniProtKB-UniRule"/>
</dbReference>
<dbReference type="Proteomes" id="UP000251800">
    <property type="component" value="Unassembled WGS sequence"/>
</dbReference>
<dbReference type="InterPro" id="IPR017896">
    <property type="entry name" value="4Fe4S_Fe-S-bd"/>
</dbReference>
<accession>A0A363UQJ2</accession>